<evidence type="ECO:0000256" key="1">
    <source>
        <dbReference type="SAM" id="Phobius"/>
    </source>
</evidence>
<keyword evidence="1" id="KW-0812">Transmembrane</keyword>
<gene>
    <name evidence="2" type="ORF">H103_08840</name>
</gene>
<proteinExistence type="predicted"/>
<feature type="transmembrane region" description="Helical" evidence="1">
    <location>
        <begin position="70"/>
        <end position="93"/>
    </location>
</feature>
<dbReference type="EMBL" id="KK207947">
    <property type="protein sequence ID" value="EZF47263.1"/>
    <property type="molecule type" value="Genomic_DNA"/>
</dbReference>
<keyword evidence="1" id="KW-0472">Membrane</keyword>
<reference evidence="2" key="1">
    <citation type="submission" date="2014-02" db="EMBL/GenBank/DDBJ databases">
        <title>The Genome Sequence of Trichophyton rubrum (morphotype fischeri) CBS 288.86.</title>
        <authorList>
            <consortium name="The Broad Institute Genomics Platform"/>
            <person name="Cuomo C.A."/>
            <person name="White T.C."/>
            <person name="Graser Y."/>
            <person name="Martinez-Rossi N."/>
            <person name="Heitman J."/>
            <person name="Young S.K."/>
            <person name="Zeng Q."/>
            <person name="Gargeya S."/>
            <person name="Abouelleil A."/>
            <person name="Alvarado L."/>
            <person name="Chapman S.B."/>
            <person name="Gainer-Dewar J."/>
            <person name="Goldberg J."/>
            <person name="Griggs A."/>
            <person name="Gujja S."/>
            <person name="Hansen M."/>
            <person name="Howarth C."/>
            <person name="Imamovic A."/>
            <person name="Larimer J."/>
            <person name="Martinez D."/>
            <person name="Murphy C."/>
            <person name="Pearson M.D."/>
            <person name="Persinoti G."/>
            <person name="Poon T."/>
            <person name="Priest M."/>
            <person name="Roberts A.D."/>
            <person name="Saif S."/>
            <person name="Shea T.D."/>
            <person name="Sykes S.N."/>
            <person name="Wortman J."/>
            <person name="Nusbaum C."/>
            <person name="Birren B."/>
        </authorList>
    </citation>
    <scope>NUCLEOTIDE SEQUENCE [LARGE SCALE GENOMIC DNA]</scope>
    <source>
        <strain evidence="2">CBS 288.86</strain>
    </source>
</reference>
<organism evidence="2">
    <name type="scientific">Trichophyton rubrum CBS 288.86</name>
    <dbReference type="NCBI Taxonomy" id="1215330"/>
    <lineage>
        <taxon>Eukaryota</taxon>
        <taxon>Fungi</taxon>
        <taxon>Dikarya</taxon>
        <taxon>Ascomycota</taxon>
        <taxon>Pezizomycotina</taxon>
        <taxon>Eurotiomycetes</taxon>
        <taxon>Eurotiomycetidae</taxon>
        <taxon>Onygenales</taxon>
        <taxon>Arthrodermataceae</taxon>
        <taxon>Trichophyton</taxon>
    </lineage>
</organism>
<evidence type="ECO:0000313" key="2">
    <source>
        <dbReference type="EMBL" id="EZF47263.1"/>
    </source>
</evidence>
<protein>
    <submittedName>
        <fullName evidence="2">Uncharacterized protein</fullName>
    </submittedName>
</protein>
<dbReference type="HOGENOM" id="CLU_1887230_0_0_1"/>
<dbReference type="AlphaFoldDB" id="A0A022VND7"/>
<name>A0A022VND7_TRIRU</name>
<dbReference type="Proteomes" id="UP000023758">
    <property type="component" value="Unassembled WGS sequence"/>
</dbReference>
<keyword evidence="1" id="KW-1133">Transmembrane helix</keyword>
<sequence>MQAEEELKTCPKDSARTYAASTCGYAFESVSVYTPLRYGKLAGRELLLWVWWHHRLDEIPGPRYGAINRLLIIMYGVYITSNAITMPIVCWRARWKDVRSYKKSVKKQKLKKKKKPKGDYQKRLERLRLVGLRRF</sequence>
<accession>A0A022VND7</accession>